<dbReference type="PANTHER" id="PTHR47107">
    <property type="entry name" value="SVF1-LIKE PROTEIN YDR222W-RELATED"/>
    <property type="match status" value="1"/>
</dbReference>
<dbReference type="GO" id="GO:0006979">
    <property type="term" value="P:response to oxidative stress"/>
    <property type="evidence" value="ECO:0007669"/>
    <property type="project" value="InterPro"/>
</dbReference>
<dbReference type="EMBL" id="CH981525">
    <property type="protein sequence ID" value="EDK43259.1"/>
    <property type="molecule type" value="Genomic_DNA"/>
</dbReference>
<reference evidence="6 7" key="1">
    <citation type="journal article" date="2009" name="Nature">
        <title>Evolution of pathogenicity and sexual reproduction in eight Candida genomes.</title>
        <authorList>
            <person name="Butler G."/>
            <person name="Rasmussen M.D."/>
            <person name="Lin M.F."/>
            <person name="Santos M.A."/>
            <person name="Sakthikumar S."/>
            <person name="Munro C.A."/>
            <person name="Rheinbay E."/>
            <person name="Grabherr M."/>
            <person name="Forche A."/>
            <person name="Reedy J.L."/>
            <person name="Agrafioti I."/>
            <person name="Arnaud M.B."/>
            <person name="Bates S."/>
            <person name="Brown A.J."/>
            <person name="Brunke S."/>
            <person name="Costanzo M.C."/>
            <person name="Fitzpatrick D.A."/>
            <person name="de Groot P.W."/>
            <person name="Harris D."/>
            <person name="Hoyer L.L."/>
            <person name="Hube B."/>
            <person name="Klis F.M."/>
            <person name="Kodira C."/>
            <person name="Lennard N."/>
            <person name="Logue M.E."/>
            <person name="Martin R."/>
            <person name="Neiman A.M."/>
            <person name="Nikolaou E."/>
            <person name="Quail M.A."/>
            <person name="Quinn J."/>
            <person name="Santos M.C."/>
            <person name="Schmitzberger F.F."/>
            <person name="Sherlock G."/>
            <person name="Shah P."/>
            <person name="Silverstein K.A."/>
            <person name="Skrzypek M.S."/>
            <person name="Soll D."/>
            <person name="Staggs R."/>
            <person name="Stansfield I."/>
            <person name="Stumpf M.P."/>
            <person name="Sudbery P.E."/>
            <person name="Srikantha T."/>
            <person name="Zeng Q."/>
            <person name="Berman J."/>
            <person name="Berriman M."/>
            <person name="Heitman J."/>
            <person name="Gow N.A."/>
            <person name="Lorenz M.C."/>
            <person name="Birren B.W."/>
            <person name="Kellis M."/>
            <person name="Cuomo C.A."/>
        </authorList>
    </citation>
    <scope>NUCLEOTIDE SEQUENCE [LARGE SCALE GENOMIC DNA]</scope>
    <source>
        <strain evidence="7">ATCC 11503 / BCRC 21390 / CBS 2605 / JCM 1781 / NBRC 1676 / NRRL YB-4239</strain>
    </source>
</reference>
<evidence type="ECO:0000313" key="7">
    <source>
        <dbReference type="Proteomes" id="UP000001996"/>
    </source>
</evidence>
<dbReference type="OrthoDB" id="2590239at2759"/>
<dbReference type="Proteomes" id="UP000001996">
    <property type="component" value="Unassembled WGS sequence"/>
</dbReference>
<dbReference type="STRING" id="379508.A5DVQ1"/>
<dbReference type="FunCoup" id="A5DVQ1">
    <property type="interactions" value="102"/>
</dbReference>
<comment type="similarity">
    <text evidence="2">Belongs to the SVF1 family.</text>
</comment>
<keyword evidence="3" id="KW-0963">Cytoplasm</keyword>
<dbReference type="VEuPathDB" id="FungiDB:LELG_01437"/>
<dbReference type="HOGENOM" id="CLU_030205_2_0_1"/>
<evidence type="ECO:0000259" key="5">
    <source>
        <dbReference type="Pfam" id="PF17187"/>
    </source>
</evidence>
<organism evidence="6 7">
    <name type="scientific">Lodderomyces elongisporus (strain ATCC 11503 / CBS 2605 / JCM 1781 / NBRC 1676 / NRRL YB-4239)</name>
    <name type="common">Yeast</name>
    <name type="synonym">Saccharomyces elongisporus</name>
    <dbReference type="NCBI Taxonomy" id="379508"/>
    <lineage>
        <taxon>Eukaryota</taxon>
        <taxon>Fungi</taxon>
        <taxon>Dikarya</taxon>
        <taxon>Ascomycota</taxon>
        <taxon>Saccharomycotina</taxon>
        <taxon>Pichiomycetes</taxon>
        <taxon>Debaryomycetaceae</taxon>
        <taxon>Candida/Lodderomyces clade</taxon>
        <taxon>Lodderomyces</taxon>
    </lineage>
</organism>
<dbReference type="AlphaFoldDB" id="A5DVQ1"/>
<dbReference type="InParanoid" id="A5DVQ1"/>
<protein>
    <submittedName>
        <fullName evidence="6">Survival factor 1</fullName>
    </submittedName>
</protein>
<dbReference type="InterPro" id="IPR033394">
    <property type="entry name" value="Svf1-like_C"/>
</dbReference>
<dbReference type="Pfam" id="PF08622">
    <property type="entry name" value="Svf1"/>
    <property type="match status" value="1"/>
</dbReference>
<keyword evidence="7" id="KW-1185">Reference proteome</keyword>
<dbReference type="KEGG" id="lel:PVL30_001404"/>
<name>A5DVQ1_LODEL</name>
<dbReference type="Pfam" id="PF17187">
    <property type="entry name" value="Svf1_C"/>
    <property type="match status" value="1"/>
</dbReference>
<dbReference type="InterPro" id="IPR013931">
    <property type="entry name" value="Svf1-like_N"/>
</dbReference>
<comment type="subcellular location">
    <subcellularLocation>
        <location evidence="1">Cytoplasm</location>
    </subcellularLocation>
</comment>
<dbReference type="SUPFAM" id="SSF159245">
    <property type="entry name" value="AttH-like"/>
    <property type="match status" value="1"/>
</dbReference>
<feature type="domain" description="Svf1-like N-terminal" evidence="4">
    <location>
        <begin position="57"/>
        <end position="211"/>
    </location>
</feature>
<proteinExistence type="inferred from homology"/>
<sequence>MLKWVQGGLSAVAGTTEPEYGPEAIHPVTKRIKDPQQVSRQTTPEDFKWQLLSYTNVETLTMYFTDLSTKSKGFVQIIYSLIMGVVNTAHFNLRCNGKWYSLPLQDYKIEGNNVTAKNFSLKLGEDGVLYQLKSAMGSTMVDLTFKQVSPGVIFGEDGTTLYGTDAENPWGKMRHCFWPRCTVEGAIVNNDLGKVDISLQNGLGMVVMALQGMKPHHAASSWNFLNYQGDEYSAVVMEFTTPKSYAKTRVNIGILVKGDKIISTSIDNDVVHENPKTNDIWPVPQKITFQDPKNGWKLTGNLDHLVERVDVMAEIPQFVKNLVSNISGAKPYIYQYMEDFELEYEGEKEKGPGYCEVTFISE</sequence>
<feature type="domain" description="Svf1-like C-terminal" evidence="5">
    <location>
        <begin position="213"/>
        <end position="361"/>
    </location>
</feature>
<evidence type="ECO:0000256" key="1">
    <source>
        <dbReference type="ARBA" id="ARBA00004496"/>
    </source>
</evidence>
<evidence type="ECO:0000259" key="4">
    <source>
        <dbReference type="Pfam" id="PF08622"/>
    </source>
</evidence>
<dbReference type="PANTHER" id="PTHR47107:SF1">
    <property type="entry name" value="CERAMIDE-BINDING PROTEIN SVF1-RELATED"/>
    <property type="match status" value="1"/>
</dbReference>
<dbReference type="GO" id="GO:0005737">
    <property type="term" value="C:cytoplasm"/>
    <property type="evidence" value="ECO:0007669"/>
    <property type="project" value="UniProtKB-SubCell"/>
</dbReference>
<evidence type="ECO:0000256" key="2">
    <source>
        <dbReference type="ARBA" id="ARBA00009069"/>
    </source>
</evidence>
<evidence type="ECO:0000313" key="6">
    <source>
        <dbReference type="EMBL" id="EDK43259.1"/>
    </source>
</evidence>
<dbReference type="OMA" id="WGEMRHR"/>
<gene>
    <name evidence="6" type="ORF">LELG_01437</name>
</gene>
<dbReference type="GeneID" id="5233836"/>
<evidence type="ECO:0000256" key="3">
    <source>
        <dbReference type="ARBA" id="ARBA00022490"/>
    </source>
</evidence>
<dbReference type="eggNOG" id="ENOG502QQY3">
    <property type="taxonomic scope" value="Eukaryota"/>
</dbReference>
<accession>A5DVQ1</accession>
<dbReference type="InterPro" id="IPR051385">
    <property type="entry name" value="Ceramide-binding_SVF1"/>
</dbReference>